<dbReference type="InterPro" id="IPR005467">
    <property type="entry name" value="His_kinase_dom"/>
</dbReference>
<dbReference type="InterPro" id="IPR011123">
    <property type="entry name" value="Y_Y_Y"/>
</dbReference>
<dbReference type="SUPFAM" id="SSF63829">
    <property type="entry name" value="Calcium-dependent phosphotriesterase"/>
    <property type="match status" value="2"/>
</dbReference>
<dbReference type="GO" id="GO:0000155">
    <property type="term" value="F:phosphorelay sensor kinase activity"/>
    <property type="evidence" value="ECO:0007669"/>
    <property type="project" value="InterPro"/>
</dbReference>
<keyword evidence="7" id="KW-1185">Reference proteome</keyword>
<gene>
    <name evidence="6" type="ORF">HNP52_001188</name>
</gene>
<dbReference type="SMART" id="SM00387">
    <property type="entry name" value="HATPase_c"/>
    <property type="match status" value="1"/>
</dbReference>
<comment type="caution">
    <text evidence="6">The sequence shown here is derived from an EMBL/GenBank/DDBJ whole genome shotgun (WGS) entry which is preliminary data.</text>
</comment>
<dbReference type="RefSeq" id="WP_184163808.1">
    <property type="nucleotide sequence ID" value="NZ_JACHLN010000001.1"/>
</dbReference>
<dbReference type="EMBL" id="JACHLN010000001">
    <property type="protein sequence ID" value="MBB4838137.1"/>
    <property type="molecule type" value="Genomic_DNA"/>
</dbReference>
<dbReference type="CDD" id="cd16917">
    <property type="entry name" value="HATPase_UhpB-NarQ-NarX-like"/>
    <property type="match status" value="1"/>
</dbReference>
<dbReference type="Pfam" id="PF07730">
    <property type="entry name" value="HisKA_3"/>
    <property type="match status" value="1"/>
</dbReference>
<dbReference type="Gene3D" id="1.20.5.1930">
    <property type="match status" value="1"/>
</dbReference>
<evidence type="ECO:0000256" key="1">
    <source>
        <dbReference type="ARBA" id="ARBA00022679"/>
    </source>
</evidence>
<dbReference type="SUPFAM" id="SSF55874">
    <property type="entry name" value="ATPase domain of HSP90 chaperone/DNA topoisomerase II/histidine kinase"/>
    <property type="match status" value="1"/>
</dbReference>
<dbReference type="InterPro" id="IPR036890">
    <property type="entry name" value="HATPase_C_sf"/>
</dbReference>
<evidence type="ECO:0000259" key="5">
    <source>
        <dbReference type="PROSITE" id="PS50109"/>
    </source>
</evidence>
<dbReference type="GO" id="GO:0046983">
    <property type="term" value="F:protein dimerization activity"/>
    <property type="evidence" value="ECO:0007669"/>
    <property type="project" value="InterPro"/>
</dbReference>
<dbReference type="AlphaFoldDB" id="A0A7W7JZY0"/>
<dbReference type="PANTHER" id="PTHR24421:SF62">
    <property type="entry name" value="SENSORY TRANSDUCTION HISTIDINE KINASE"/>
    <property type="match status" value="1"/>
</dbReference>
<proteinExistence type="predicted"/>
<dbReference type="InterPro" id="IPR011712">
    <property type="entry name" value="Sig_transdc_His_kin_sub3_dim/P"/>
</dbReference>
<evidence type="ECO:0000256" key="4">
    <source>
        <dbReference type="SAM" id="Phobius"/>
    </source>
</evidence>
<evidence type="ECO:0000256" key="3">
    <source>
        <dbReference type="ARBA" id="ARBA00023012"/>
    </source>
</evidence>
<feature type="domain" description="Histidine kinase" evidence="5">
    <location>
        <begin position="917"/>
        <end position="1007"/>
    </location>
</feature>
<dbReference type="InterPro" id="IPR013783">
    <property type="entry name" value="Ig-like_fold"/>
</dbReference>
<accession>A0A7W7JZY0</accession>
<dbReference type="GO" id="GO:0016020">
    <property type="term" value="C:membrane"/>
    <property type="evidence" value="ECO:0007669"/>
    <property type="project" value="InterPro"/>
</dbReference>
<keyword evidence="3" id="KW-0902">Two-component regulatory system</keyword>
<dbReference type="Pfam" id="PF02518">
    <property type="entry name" value="HATPase_c"/>
    <property type="match status" value="1"/>
</dbReference>
<dbReference type="PANTHER" id="PTHR24421">
    <property type="entry name" value="NITRATE/NITRITE SENSOR PROTEIN NARX-RELATED"/>
    <property type="match status" value="1"/>
</dbReference>
<dbReference type="Gene3D" id="3.30.565.10">
    <property type="entry name" value="Histidine kinase-like ATPase, C-terminal domain"/>
    <property type="match status" value="1"/>
</dbReference>
<dbReference type="Pfam" id="PF07495">
    <property type="entry name" value="Y_Y_Y"/>
    <property type="match status" value="1"/>
</dbReference>
<keyword evidence="1" id="KW-0808">Transferase</keyword>
<evidence type="ECO:0000256" key="2">
    <source>
        <dbReference type="ARBA" id="ARBA00022777"/>
    </source>
</evidence>
<dbReference type="InterPro" id="IPR015943">
    <property type="entry name" value="WD40/YVTN_repeat-like_dom_sf"/>
</dbReference>
<keyword evidence="4" id="KW-0812">Transmembrane</keyword>
<protein>
    <submittedName>
        <fullName evidence="6">Signal transduction histidine kinase/sugar lactone lactonase YvrE</fullName>
    </submittedName>
</protein>
<keyword evidence="4" id="KW-0472">Membrane</keyword>
<name>A0A7W7JZY0_9SPHN</name>
<reference evidence="6 7" key="1">
    <citation type="submission" date="2020-08" db="EMBL/GenBank/DDBJ databases">
        <title>Functional genomics of gut bacteria from endangered species of beetles.</title>
        <authorList>
            <person name="Carlos-Shanley C."/>
        </authorList>
    </citation>
    <scope>NUCLEOTIDE SEQUENCE [LARGE SCALE GENOMIC DNA]</scope>
    <source>
        <strain evidence="6 7">S00224</strain>
    </source>
</reference>
<organism evidence="6 7">
    <name type="scientific">Sphingomonas kyeonggiensis</name>
    <dbReference type="NCBI Taxonomy" id="1268553"/>
    <lineage>
        <taxon>Bacteria</taxon>
        <taxon>Pseudomonadati</taxon>
        <taxon>Pseudomonadota</taxon>
        <taxon>Alphaproteobacteria</taxon>
        <taxon>Sphingomonadales</taxon>
        <taxon>Sphingomonadaceae</taxon>
        <taxon>Sphingomonas</taxon>
    </lineage>
</organism>
<sequence length="1029" mass="112714">MPRQAWDDEGEGGTPVRMLIAACRGLLAALLAVAAFCAAPAAGQEIPPRLEQFRHDRWMTYEGAPAGMARIAQTPDGWIWISAAEGLFRFDGLTFERIPVEMGSPLERASAGPLLVARSGELWVGYGQSAGVAVYRGGKLRHVPMPSPPATISYLAQTPDGAIWAVAGYRNFARERLFRFAGGRWENAEARYGVAEGYLSEPCVTADGTMWLTRSDTRRSILLFLRPGAKRFEASSFPLTGSRCFADRWGRLWVPGKQLVMLAGRDGKLLDRPPGLREAAAAPPILRSIGADGGLWGLVLRKGVYYAPGVPEAGRGASNRAGLFSVADGLTSESTADLFIDRDGNIWVATQLGLDRFRRATAVREPFVTGNFSYGLAMSQSGSEVYVSSDQGVFQLSPGEPRKLVRDWPDGQCPARGKGLWLIYGTRIVRLQEGREHVIPRPSGQNLTSVCAEDRFGRLWVGTVGNELRWHDARGWHVPGRQLPRPQSADLVITAAGDLAYTTGKELVQVIGEKVSITPLGKHDPGVITHLSAGLDALFLSGSNGLLRIRGNRIDRLDWRRVPWAVQLRDLLQTPAGDTWLMRRDVISRVSTRDLERAFGDPGAALERVALDLRDGVRISQNLAFAGPQMAFGADGRVWQLNNNGVAFIDPAQLLRRAVRPPVTIRALTSAGAVHRDPAALVLSPGTHAFDIDYTALSYAHPERLRFRYRLEGVDADWVDAGSRRLASYANLGPGSYRFRVIASDNRQDWSDPGAMLDIVIKPTFVQGWPFKLLCAILLLGLLWLAYALRLRAVANRIQLRMADRMAERERIARELHDTLLQGIQGLMMRFQVVADRITDPVTRQSLDRALDSADAVVIEGRERVRDLRCVPEAGELGHKIDSLVESMVEGDGPRIRLSVSGGQRSLRALVTTEALRIVEEALRNALHHAAAQSISVGLEYGRRQFVLSIRDTGVGIPEEILAAGSRSGHYGLIGMRERASRIGGRLDIVGRKGDGTEVVLRVPARAAYAGRRRVAGWLQAILGGVRDA</sequence>
<dbReference type="InterPro" id="IPR050482">
    <property type="entry name" value="Sensor_HK_TwoCompSys"/>
</dbReference>
<dbReference type="Proteomes" id="UP000575241">
    <property type="component" value="Unassembled WGS sequence"/>
</dbReference>
<keyword evidence="4" id="KW-1133">Transmembrane helix</keyword>
<evidence type="ECO:0000313" key="6">
    <source>
        <dbReference type="EMBL" id="MBB4838137.1"/>
    </source>
</evidence>
<dbReference type="PROSITE" id="PS50109">
    <property type="entry name" value="HIS_KIN"/>
    <property type="match status" value="1"/>
</dbReference>
<feature type="transmembrane region" description="Helical" evidence="4">
    <location>
        <begin position="769"/>
        <end position="789"/>
    </location>
</feature>
<dbReference type="InterPro" id="IPR003594">
    <property type="entry name" value="HATPase_dom"/>
</dbReference>
<evidence type="ECO:0000313" key="7">
    <source>
        <dbReference type="Proteomes" id="UP000575241"/>
    </source>
</evidence>
<dbReference type="Gene3D" id="2.60.40.10">
    <property type="entry name" value="Immunoglobulins"/>
    <property type="match status" value="1"/>
</dbReference>
<keyword evidence="2 6" id="KW-0418">Kinase</keyword>
<dbReference type="Gene3D" id="2.130.10.10">
    <property type="entry name" value="YVTN repeat-like/Quinoprotein amine dehydrogenase"/>
    <property type="match status" value="2"/>
</dbReference>